<feature type="region of interest" description="Disordered" evidence="1">
    <location>
        <begin position="220"/>
        <end position="240"/>
    </location>
</feature>
<evidence type="ECO:0000313" key="2">
    <source>
        <dbReference type="EMBL" id="MFE3849290.1"/>
    </source>
</evidence>
<comment type="caution">
    <text evidence="2">The sequence shown here is derived from an EMBL/GenBank/DDBJ whole genome shotgun (WGS) entry which is preliminary data.</text>
</comment>
<feature type="region of interest" description="Disordered" evidence="1">
    <location>
        <begin position="106"/>
        <end position="130"/>
    </location>
</feature>
<dbReference type="EMBL" id="JBHZQA010000013">
    <property type="protein sequence ID" value="MFE3849290.1"/>
    <property type="molecule type" value="Genomic_DNA"/>
</dbReference>
<dbReference type="RefSeq" id="WP_379859036.1">
    <property type="nucleotide sequence ID" value="NZ_JBHZQA010000013.1"/>
</dbReference>
<name>A0ABW6HR77_9FLAO</name>
<evidence type="ECO:0000313" key="3">
    <source>
        <dbReference type="Proteomes" id="UP001600039"/>
    </source>
</evidence>
<feature type="compositionally biased region" description="Polar residues" evidence="1">
    <location>
        <begin position="108"/>
        <end position="130"/>
    </location>
</feature>
<keyword evidence="3" id="KW-1185">Reference proteome</keyword>
<accession>A0ABW6HR77</accession>
<feature type="region of interest" description="Disordered" evidence="1">
    <location>
        <begin position="302"/>
        <end position="326"/>
    </location>
</feature>
<proteinExistence type="predicted"/>
<protein>
    <submittedName>
        <fullName evidence="2">Transcriptional regulator</fullName>
    </submittedName>
</protein>
<reference evidence="2 3" key="1">
    <citation type="submission" date="2024-06" db="EMBL/GenBank/DDBJ databases">
        <title>Flavobacterium spp. isolated from glacier.</title>
        <authorList>
            <person name="Han D."/>
        </authorList>
    </citation>
    <scope>NUCLEOTIDE SEQUENCE [LARGE SCALE GENOMIC DNA]</scope>
    <source>
        <strain evidence="2 3">LB3P45</strain>
    </source>
</reference>
<dbReference type="Proteomes" id="UP001600039">
    <property type="component" value="Unassembled WGS sequence"/>
</dbReference>
<sequence length="326" mass="37966">MNYIKHLTGFFNKIHNENAINPTHISLYLALFQCWNVNRFKNPTGISREEIMKASKINSKATYHKCMKELEALGFMEYLPTYNPHSCSNVIMVNFSDELKSRPKFEPLTSSKNKSVQNLTHSKSEQVVEQGNNRNILKNSKLKLNTNQKQYVEPVQNKTRLKNEQHIEQVDEQVYIDNNKTYTNIINKDIYTKSEILNSKNSNTAPEKNQEEMPFAFADTEKNQTENARQKSCAKKEEENKNGITPSIEMILEYFAFKESSETEANKFFNYYSSIGWLVGGKTKMKDWKASARNWIMNQNKFQPKSNIPQPNHLQTSNYKNYAEPL</sequence>
<feature type="compositionally biased region" description="Polar residues" evidence="1">
    <location>
        <begin position="302"/>
        <end position="320"/>
    </location>
</feature>
<organism evidence="2 3">
    <name type="scientific">Flavobacterium fructosi</name>
    <dbReference type="NCBI Taxonomy" id="3230416"/>
    <lineage>
        <taxon>Bacteria</taxon>
        <taxon>Pseudomonadati</taxon>
        <taxon>Bacteroidota</taxon>
        <taxon>Flavobacteriia</taxon>
        <taxon>Flavobacteriales</taxon>
        <taxon>Flavobacteriaceae</taxon>
        <taxon>Flavobacterium</taxon>
    </lineage>
</organism>
<gene>
    <name evidence="2" type="ORF">ACFX5D_15095</name>
</gene>
<evidence type="ECO:0000256" key="1">
    <source>
        <dbReference type="SAM" id="MobiDB-lite"/>
    </source>
</evidence>